<evidence type="ECO:0000313" key="3">
    <source>
        <dbReference type="Proteomes" id="UP000092445"/>
    </source>
</evidence>
<dbReference type="VEuPathDB" id="VectorBase:GPAI007867"/>
<protein>
    <submittedName>
        <fullName evidence="2">Uncharacterized protein</fullName>
    </submittedName>
</protein>
<proteinExistence type="predicted"/>
<accession>A0A1A9Z9K3</accession>
<reference evidence="3" key="1">
    <citation type="submission" date="2014-03" db="EMBL/GenBank/DDBJ databases">
        <authorList>
            <person name="Aksoy S."/>
            <person name="Warren W."/>
            <person name="Wilson R.K."/>
        </authorList>
    </citation>
    <scope>NUCLEOTIDE SEQUENCE [LARGE SCALE GENOMIC DNA]</scope>
    <source>
        <strain evidence="3">IAEA</strain>
    </source>
</reference>
<organism evidence="2 3">
    <name type="scientific">Glossina pallidipes</name>
    <name type="common">Tsetse fly</name>
    <dbReference type="NCBI Taxonomy" id="7398"/>
    <lineage>
        <taxon>Eukaryota</taxon>
        <taxon>Metazoa</taxon>
        <taxon>Ecdysozoa</taxon>
        <taxon>Arthropoda</taxon>
        <taxon>Hexapoda</taxon>
        <taxon>Insecta</taxon>
        <taxon>Pterygota</taxon>
        <taxon>Neoptera</taxon>
        <taxon>Endopterygota</taxon>
        <taxon>Diptera</taxon>
        <taxon>Brachycera</taxon>
        <taxon>Muscomorpha</taxon>
        <taxon>Hippoboscoidea</taxon>
        <taxon>Glossinidae</taxon>
        <taxon>Glossina</taxon>
    </lineage>
</organism>
<dbReference type="EnsemblMetazoa" id="GPAI007867-RA">
    <property type="protein sequence ID" value="GPAI007867-PA"/>
    <property type="gene ID" value="GPAI007867"/>
</dbReference>
<sequence>MGQMWFKLNNLENKKLGGNDLFCVADSDMEKQENIVYILDNRAWLLPTNISEYTKTEKKLTQAGVKPLPINLATYLSLTTFLALLHRITVELFEETVSFILSLPLLFCWLLLPLALFSVILLSRGLPHMEHLRLFGKFSATWLYSYVAVRLRERRERSEAAEIANYWRDY</sequence>
<keyword evidence="1" id="KW-0472">Membrane</keyword>
<name>A0A1A9Z9K3_GLOPL</name>
<keyword evidence="1" id="KW-0812">Transmembrane</keyword>
<evidence type="ECO:0000256" key="1">
    <source>
        <dbReference type="SAM" id="Phobius"/>
    </source>
</evidence>
<keyword evidence="3" id="KW-1185">Reference proteome</keyword>
<reference evidence="2" key="2">
    <citation type="submission" date="2020-05" db="UniProtKB">
        <authorList>
            <consortium name="EnsemblMetazoa"/>
        </authorList>
    </citation>
    <scope>IDENTIFICATION</scope>
    <source>
        <strain evidence="2">IAEA</strain>
    </source>
</reference>
<feature type="transmembrane region" description="Helical" evidence="1">
    <location>
        <begin position="68"/>
        <end position="85"/>
    </location>
</feature>
<evidence type="ECO:0000313" key="2">
    <source>
        <dbReference type="EnsemblMetazoa" id="GPAI007867-PA"/>
    </source>
</evidence>
<dbReference type="AlphaFoldDB" id="A0A1A9Z9K3"/>
<feature type="transmembrane region" description="Helical" evidence="1">
    <location>
        <begin position="97"/>
        <end position="122"/>
    </location>
</feature>
<keyword evidence="1" id="KW-1133">Transmembrane helix</keyword>
<dbReference type="Proteomes" id="UP000092445">
    <property type="component" value="Unassembled WGS sequence"/>
</dbReference>